<reference evidence="3" key="1">
    <citation type="submission" date="2016-10" db="EMBL/GenBank/DDBJ databases">
        <authorList>
            <person name="Varghese N."/>
            <person name="Submissions S."/>
        </authorList>
    </citation>
    <scope>NUCLEOTIDE SEQUENCE [LARGE SCALE GENOMIC DNA]</scope>
    <source>
        <strain evidence="3">DSM 15719</strain>
    </source>
</reference>
<keyword evidence="1" id="KW-0812">Transmembrane</keyword>
<keyword evidence="1" id="KW-0472">Membrane</keyword>
<name>A0A1H9GGZ3_FLAFI</name>
<gene>
    <name evidence="2" type="ORF">SAMN05444355_102490</name>
</gene>
<evidence type="ECO:0008006" key="4">
    <source>
        <dbReference type="Google" id="ProtNLM"/>
    </source>
</evidence>
<accession>A0A1H9GGZ3</accession>
<keyword evidence="3" id="KW-1185">Reference proteome</keyword>
<protein>
    <recommendedName>
        <fullName evidence="4">Outer membrane lipoprotein-sorting protein</fullName>
    </recommendedName>
</protein>
<feature type="transmembrane region" description="Helical" evidence="1">
    <location>
        <begin position="7"/>
        <end position="25"/>
    </location>
</feature>
<dbReference type="EMBL" id="FOFZ01000002">
    <property type="protein sequence ID" value="SEQ49128.1"/>
    <property type="molecule type" value="Genomic_DNA"/>
</dbReference>
<evidence type="ECO:0000313" key="2">
    <source>
        <dbReference type="EMBL" id="SEQ49128.1"/>
    </source>
</evidence>
<evidence type="ECO:0000313" key="3">
    <source>
        <dbReference type="Proteomes" id="UP000183658"/>
    </source>
</evidence>
<sequence length="244" mass="27659">MKKTFKIIGTIILVLIIALVAFLYFTSKPLPQGEKGIKAEALTDKIQQAINQKAWDSIVAVAFTFKGSHHYLWDKKRNLVQVQWDHKKVIYNNQTLEGVAYENDKKLADTDKTKAIKQANDSFNNDSFWLIAPFKLRDAGTTRSIVMQDNQEALMVTYATGGSTPGDSYLWLVDQNYVPKVWRLWVSIIPVGGLETSWEDWKTFQNNVKIATSHKGLINLKLQNIKIGKSIEAINNGVNPFTEL</sequence>
<dbReference type="OrthoDB" id="933657at2"/>
<keyword evidence="1" id="KW-1133">Transmembrane helix</keyword>
<proteinExistence type="predicted"/>
<dbReference type="RefSeq" id="WP_074721970.1">
    <property type="nucleotide sequence ID" value="NZ_CBCRVS010000001.1"/>
</dbReference>
<dbReference type="Proteomes" id="UP000183658">
    <property type="component" value="Unassembled WGS sequence"/>
</dbReference>
<organism evidence="2 3">
    <name type="scientific">Flavobacterium frigoris</name>
    <dbReference type="NCBI Taxonomy" id="229204"/>
    <lineage>
        <taxon>Bacteria</taxon>
        <taxon>Pseudomonadati</taxon>
        <taxon>Bacteroidota</taxon>
        <taxon>Flavobacteriia</taxon>
        <taxon>Flavobacteriales</taxon>
        <taxon>Flavobacteriaceae</taxon>
        <taxon>Flavobacterium</taxon>
    </lineage>
</organism>
<evidence type="ECO:0000256" key="1">
    <source>
        <dbReference type="SAM" id="Phobius"/>
    </source>
</evidence>
<dbReference type="AlphaFoldDB" id="A0A1H9GGZ3"/>